<dbReference type="InterPro" id="IPR000794">
    <property type="entry name" value="Beta-ketoacyl_synthase"/>
</dbReference>
<dbReference type="SMART" id="SM00825">
    <property type="entry name" value="PKS_KS"/>
    <property type="match status" value="1"/>
</dbReference>
<proteinExistence type="inferred from homology"/>
<comment type="similarity">
    <text evidence="2 4">Belongs to the thiolase-like superfamily. Beta-ketoacyl-ACP synthases family.</text>
</comment>
<dbReference type="Pfam" id="PF00109">
    <property type="entry name" value="ketoacyl-synt"/>
    <property type="match status" value="1"/>
</dbReference>
<gene>
    <name evidence="6" type="ORF">V6U78_03855</name>
</gene>
<sequence length="645" mass="69572">MSHLPVIVGMGGVSPAGRTSGHHAFRRMIFDQLSTDEQQRTLLSLASLTGVAEQVADQQWRTPEGQLSTQALIARYQAQLLDQSLIRRIHPDWFDVQAHPATQALELKPGDQPLTFRLKRRQLPERLPLGWQVVPLSATDVEVQVNQPLKATLSLPREALVQAAGLLPTGFHPGAFYRSANHPRALQMAIFGASDLLGQSGLIWEDLAAQVKPDQIGVFASNSIGQLDQEGWGGLLQSPVTGKRTTSKQMPLGYAQMTADFINAYVLGNVGQSSGLLGACATFLYNLQAATNAIRSGRLRIALVGTADAPVTPEIIEGFRAMGALADDASLRALDGLESLSDQDYRRACRPFAHNCGFTIAESAQFVLLVDDRLALEQGCQLLGAVPEVFSNADGFKRSISAPGIGNYITLAKAAALGRSILGERALQQRSFVHAHGTSTPKNRVTESHVLNQVAKAMGIPAWPVAAIKAYVGHSQGTAGGDQLMSALGTWATGWLPGITTATAFAEDIEASHLALSLEHQQLGPHTLDMALLNAKGFGGNNASALVLAPHVTEKMLTQRYGRQAMLRYQDQLAERLQASQAYDERALAGQFNLTYQFGEQVLEGEELIWEAQQLKIPGYAQQINLQLNNPFTDMSEEAASPDAS</sequence>
<evidence type="ECO:0000256" key="1">
    <source>
        <dbReference type="ARBA" id="ARBA00005194"/>
    </source>
</evidence>
<evidence type="ECO:0000256" key="3">
    <source>
        <dbReference type="ARBA" id="ARBA00022679"/>
    </source>
</evidence>
<dbReference type="PANTHER" id="PTHR11712:SF336">
    <property type="entry name" value="3-OXOACYL-[ACYL-CARRIER-PROTEIN] SYNTHASE, MITOCHONDRIAL"/>
    <property type="match status" value="1"/>
</dbReference>
<dbReference type="InterPro" id="IPR014030">
    <property type="entry name" value="Ketoacyl_synth_N"/>
</dbReference>
<dbReference type="InterPro" id="IPR016039">
    <property type="entry name" value="Thiolase-like"/>
</dbReference>
<keyword evidence="7" id="KW-1185">Reference proteome</keyword>
<evidence type="ECO:0000259" key="5">
    <source>
        <dbReference type="PROSITE" id="PS52004"/>
    </source>
</evidence>
<accession>A0ABW8PV60</accession>
<reference evidence="6 7" key="1">
    <citation type="submission" date="2024-02" db="EMBL/GenBank/DDBJ databases">
        <title>Marinospirillum sp. MEB 164 isolated from Lonar lake sediment.</title>
        <authorList>
            <person name="Joshi A."/>
            <person name="Thite S."/>
        </authorList>
    </citation>
    <scope>NUCLEOTIDE SEQUENCE [LARGE SCALE GENOMIC DNA]</scope>
    <source>
        <strain evidence="6 7">MEB164</strain>
    </source>
</reference>
<dbReference type="EMBL" id="JBANFI010000002">
    <property type="protein sequence ID" value="MFK7160170.1"/>
    <property type="molecule type" value="Genomic_DNA"/>
</dbReference>
<dbReference type="InterPro" id="IPR020841">
    <property type="entry name" value="PKS_Beta-ketoAc_synthase_dom"/>
</dbReference>
<dbReference type="RefSeq" id="WP_405337386.1">
    <property type="nucleotide sequence ID" value="NZ_JBANFI010000002.1"/>
</dbReference>
<dbReference type="PROSITE" id="PS52004">
    <property type="entry name" value="KS3_2"/>
    <property type="match status" value="1"/>
</dbReference>
<dbReference type="CDD" id="cd00828">
    <property type="entry name" value="elong_cond_enzymes"/>
    <property type="match status" value="1"/>
</dbReference>
<dbReference type="Proteomes" id="UP001621714">
    <property type="component" value="Unassembled WGS sequence"/>
</dbReference>
<dbReference type="Pfam" id="PF02801">
    <property type="entry name" value="Ketoacyl-synt_C"/>
    <property type="match status" value="1"/>
</dbReference>
<dbReference type="InterPro" id="IPR047224">
    <property type="entry name" value="FAS_alpha_su_C"/>
</dbReference>
<evidence type="ECO:0000313" key="6">
    <source>
        <dbReference type="EMBL" id="MFK7160170.1"/>
    </source>
</evidence>
<dbReference type="SUPFAM" id="SSF53901">
    <property type="entry name" value="Thiolase-like"/>
    <property type="match status" value="2"/>
</dbReference>
<dbReference type="Gene3D" id="3.40.47.10">
    <property type="match status" value="1"/>
</dbReference>
<organism evidence="6 7">
    <name type="scientific">Marinospirillum alkalitolerans</name>
    <dbReference type="NCBI Taxonomy" id="3123374"/>
    <lineage>
        <taxon>Bacteria</taxon>
        <taxon>Pseudomonadati</taxon>
        <taxon>Pseudomonadota</taxon>
        <taxon>Gammaproteobacteria</taxon>
        <taxon>Oceanospirillales</taxon>
        <taxon>Oceanospirillaceae</taxon>
        <taxon>Marinospirillum</taxon>
    </lineage>
</organism>
<dbReference type="PANTHER" id="PTHR11712">
    <property type="entry name" value="POLYKETIDE SYNTHASE-RELATED"/>
    <property type="match status" value="1"/>
</dbReference>
<dbReference type="InterPro" id="IPR014031">
    <property type="entry name" value="Ketoacyl_synth_C"/>
</dbReference>
<evidence type="ECO:0000313" key="7">
    <source>
        <dbReference type="Proteomes" id="UP001621714"/>
    </source>
</evidence>
<evidence type="ECO:0000256" key="2">
    <source>
        <dbReference type="ARBA" id="ARBA00008467"/>
    </source>
</evidence>
<evidence type="ECO:0000256" key="4">
    <source>
        <dbReference type="RuleBase" id="RU003694"/>
    </source>
</evidence>
<keyword evidence="3 4" id="KW-0808">Transferase</keyword>
<comment type="caution">
    <text evidence="6">The sequence shown here is derived from an EMBL/GenBank/DDBJ whole genome shotgun (WGS) entry which is preliminary data.</text>
</comment>
<protein>
    <submittedName>
        <fullName evidence="6">Beta-ketoacyl synthase</fullName>
    </submittedName>
</protein>
<feature type="domain" description="Ketosynthase family 3 (KS3)" evidence="5">
    <location>
        <begin position="155"/>
        <end position="549"/>
    </location>
</feature>
<name>A0ABW8PV60_9GAMM</name>
<comment type="pathway">
    <text evidence="1">Lipid metabolism; fatty acid biosynthesis.</text>
</comment>